<evidence type="ECO:0008006" key="4">
    <source>
        <dbReference type="Google" id="ProtNLM"/>
    </source>
</evidence>
<keyword evidence="1" id="KW-1133">Transmembrane helix</keyword>
<gene>
    <name evidence="2" type="ORF">G3446_16655</name>
</gene>
<evidence type="ECO:0000313" key="2">
    <source>
        <dbReference type="EMBL" id="NEV63497.1"/>
    </source>
</evidence>
<dbReference type="EMBL" id="JAAIJQ010000053">
    <property type="protein sequence ID" value="NEV63497.1"/>
    <property type="molecule type" value="Genomic_DNA"/>
</dbReference>
<dbReference type="AlphaFoldDB" id="A0A6M0K4H5"/>
<dbReference type="Proteomes" id="UP000483379">
    <property type="component" value="Unassembled WGS sequence"/>
</dbReference>
<feature type="transmembrane region" description="Helical" evidence="1">
    <location>
        <begin position="15"/>
        <end position="36"/>
    </location>
</feature>
<dbReference type="RefSeq" id="WP_164453961.1">
    <property type="nucleotide sequence ID" value="NZ_JAAIJQ010000053.1"/>
</dbReference>
<accession>A0A6M0K4H5</accession>
<protein>
    <recommendedName>
        <fullName evidence="4">Type 4 fimbrial biogenesis protein PilX N-terminal domain-containing protein</fullName>
    </recommendedName>
</protein>
<organism evidence="2 3">
    <name type="scientific">Thiorhodococcus minor</name>
    <dbReference type="NCBI Taxonomy" id="57489"/>
    <lineage>
        <taxon>Bacteria</taxon>
        <taxon>Pseudomonadati</taxon>
        <taxon>Pseudomonadota</taxon>
        <taxon>Gammaproteobacteria</taxon>
        <taxon>Chromatiales</taxon>
        <taxon>Chromatiaceae</taxon>
        <taxon>Thiorhodococcus</taxon>
    </lineage>
</organism>
<evidence type="ECO:0000256" key="1">
    <source>
        <dbReference type="SAM" id="Phobius"/>
    </source>
</evidence>
<keyword evidence="1" id="KW-0472">Membrane</keyword>
<name>A0A6M0K4H5_9GAMM</name>
<keyword evidence="1" id="KW-0812">Transmembrane</keyword>
<proteinExistence type="predicted"/>
<comment type="caution">
    <text evidence="2">The sequence shown here is derived from an EMBL/GenBank/DDBJ whole genome shotgun (WGS) entry which is preliminary data.</text>
</comment>
<reference evidence="2 3" key="1">
    <citation type="submission" date="2020-02" db="EMBL/GenBank/DDBJ databases">
        <title>Genome sequences of Thiorhodococcus mannitoliphagus and Thiorhodococcus minor, purple sulfur photosynthetic bacteria in the gammaproteobacterial family, Chromatiaceae.</title>
        <authorList>
            <person name="Aviles F.A."/>
            <person name="Meyer T.E."/>
            <person name="Kyndt J.A."/>
        </authorList>
    </citation>
    <scope>NUCLEOTIDE SEQUENCE [LARGE SCALE GENOMIC DNA]</scope>
    <source>
        <strain evidence="2 3">DSM 11518</strain>
    </source>
</reference>
<sequence length="393" mass="40849">MPANIRWHGPLRQQAGAMTLLFGLLLLIGAGILVFSSGRTGVVEQRIANNARQGIEAQDAAEAGLEYARAWLAQSPWKADTPVPTAPAQRTIGGETYDLSLDFSATGTDICVSSRASARSDSALSAMAQACFTQHGLFDASPTTTMPPPMVLGGCFRAAPESSEIYIPEDSGSAVASGEAATAACLPRGGLTPHTWTDRDGNRVIAPAEKGPSTDYGRGRIDDCSGAHCAWNAIFDLSFEEAVQLAKAADHRFSTGIPCGAASAPGIYLIEHSDSIDALDIDGSCPAGGGVDARTIGSPTSPVLLVVPSEAGCPTFSDDISVYGIVYFEQPCASQTWQGARIQGSLIWEGDAVPPAPGSTLIATDYGSGGALNAAFQVVVDASQTPGTWRDWR</sequence>
<evidence type="ECO:0000313" key="3">
    <source>
        <dbReference type="Proteomes" id="UP000483379"/>
    </source>
</evidence>
<keyword evidence="3" id="KW-1185">Reference proteome</keyword>